<dbReference type="STRING" id="1344416.A0A139AW93"/>
<dbReference type="Proteomes" id="UP000070544">
    <property type="component" value="Unassembled WGS sequence"/>
</dbReference>
<dbReference type="InterPro" id="IPR012338">
    <property type="entry name" value="Beta-lactam/transpept-like"/>
</dbReference>
<dbReference type="InterPro" id="IPR001466">
    <property type="entry name" value="Beta-lactam-related"/>
</dbReference>
<dbReference type="PANTHER" id="PTHR43319">
    <property type="entry name" value="BETA-LACTAMASE-RELATED"/>
    <property type="match status" value="1"/>
</dbReference>
<feature type="domain" description="Beta-lactamase-related" evidence="1">
    <location>
        <begin position="27"/>
        <end position="406"/>
    </location>
</feature>
<dbReference type="OrthoDB" id="5946976at2759"/>
<organism evidence="2 3">
    <name type="scientific">Gonapodya prolifera (strain JEL478)</name>
    <name type="common">Monoblepharis prolifera</name>
    <dbReference type="NCBI Taxonomy" id="1344416"/>
    <lineage>
        <taxon>Eukaryota</taxon>
        <taxon>Fungi</taxon>
        <taxon>Fungi incertae sedis</taxon>
        <taxon>Chytridiomycota</taxon>
        <taxon>Chytridiomycota incertae sedis</taxon>
        <taxon>Monoblepharidomycetes</taxon>
        <taxon>Monoblepharidales</taxon>
        <taxon>Gonapodyaceae</taxon>
        <taxon>Gonapodya</taxon>
    </lineage>
</organism>
<evidence type="ECO:0000313" key="3">
    <source>
        <dbReference type="Proteomes" id="UP000070544"/>
    </source>
</evidence>
<dbReference type="AlphaFoldDB" id="A0A139AW93"/>
<evidence type="ECO:0000259" key="1">
    <source>
        <dbReference type="Pfam" id="PF00144"/>
    </source>
</evidence>
<dbReference type="Pfam" id="PF00144">
    <property type="entry name" value="Beta-lactamase"/>
    <property type="match status" value="1"/>
</dbReference>
<name>A0A139AW93_GONPJ</name>
<dbReference type="EMBL" id="KQ965734">
    <property type="protein sequence ID" value="KXS21011.1"/>
    <property type="molecule type" value="Genomic_DNA"/>
</dbReference>
<dbReference type="PANTHER" id="PTHR43319:SF3">
    <property type="entry name" value="BETA-LACTAMASE-RELATED DOMAIN-CONTAINING PROTEIN"/>
    <property type="match status" value="1"/>
</dbReference>
<reference evidence="2 3" key="1">
    <citation type="journal article" date="2015" name="Genome Biol. Evol.">
        <title>Phylogenomic analyses indicate that early fungi evolved digesting cell walls of algal ancestors of land plants.</title>
        <authorList>
            <person name="Chang Y."/>
            <person name="Wang S."/>
            <person name="Sekimoto S."/>
            <person name="Aerts A.L."/>
            <person name="Choi C."/>
            <person name="Clum A."/>
            <person name="LaButti K.M."/>
            <person name="Lindquist E.A."/>
            <person name="Yee Ngan C."/>
            <person name="Ohm R.A."/>
            <person name="Salamov A.A."/>
            <person name="Grigoriev I.V."/>
            <person name="Spatafora J.W."/>
            <person name="Berbee M.L."/>
        </authorList>
    </citation>
    <scope>NUCLEOTIDE SEQUENCE [LARGE SCALE GENOMIC DNA]</scope>
    <source>
        <strain evidence="2 3">JEL478</strain>
    </source>
</reference>
<protein>
    <submittedName>
        <fullName evidence="2">Beta-lactamase/transpeptidase-like protein</fullName>
    </submittedName>
</protein>
<dbReference type="SUPFAM" id="SSF56601">
    <property type="entry name" value="beta-lactamase/transpeptidase-like"/>
    <property type="match status" value="1"/>
</dbReference>
<evidence type="ECO:0000313" key="2">
    <source>
        <dbReference type="EMBL" id="KXS21011.1"/>
    </source>
</evidence>
<keyword evidence="3" id="KW-1185">Reference proteome</keyword>
<dbReference type="Gene3D" id="3.40.710.10">
    <property type="entry name" value="DD-peptidase/beta-lactamase superfamily"/>
    <property type="match status" value="1"/>
</dbReference>
<dbReference type="InterPro" id="IPR052907">
    <property type="entry name" value="Beta-lactamase/esterase"/>
</dbReference>
<gene>
    <name evidence="2" type="ORF">M427DRAFT_51953</name>
</gene>
<proteinExistence type="predicted"/>
<sequence>MTVENYNITGTVAPGFESVRDAFVKNFQDDLEWGASYTAYYNGQKVVDLAGGWADDAKTKPYTNKSVHVVHSSGKAIMAMSIAHAVSKGMLRYDQKIADVWPEFAEGGKENVLVKDLLEHAGGVGWLDKERMPHVTELADLDVVAKKIAGQPHNFGGKLVKSYHALTRGWYLNEILRRSMGTTHGDLLKAWTTKLGVDVFVGFPASEDARFCNIGYGPESAGSFTFFGTLPPQSPAYKSFHETQIQGAWGLPGASELLSNVKEIVRCQVPSVYTVTNSGGLAAFANVMAQGGSVDGLEIMDAATFEAAHVVEDRMDPVDASLGAPIITIVGGWAKNIPGTKVPNMRMDMTKMPPAPTVPQEYFGAGWEWQGWDGLGGSQIQWSRNRKAAIGYAPTRLGPGGGMTNDRVGRLNLAFVEAVDKLEKK</sequence>
<accession>A0A139AW93</accession>